<protein>
    <submittedName>
        <fullName evidence="4">Uncharacterized protein</fullName>
    </submittedName>
</protein>
<keyword evidence="3" id="KW-1133">Transmembrane helix</keyword>
<evidence type="ECO:0000256" key="2">
    <source>
        <dbReference type="ARBA" id="ARBA00022970"/>
    </source>
</evidence>
<dbReference type="Proteomes" id="UP001465976">
    <property type="component" value="Unassembled WGS sequence"/>
</dbReference>
<comment type="caution">
    <text evidence="4">The sequence shown here is derived from an EMBL/GenBank/DDBJ whole genome shotgun (WGS) entry which is preliminary data.</text>
</comment>
<feature type="non-terminal residue" evidence="4">
    <location>
        <position position="63"/>
    </location>
</feature>
<keyword evidence="3" id="KW-0812">Transmembrane</keyword>
<evidence type="ECO:0000313" key="4">
    <source>
        <dbReference type="EMBL" id="KAL0562386.1"/>
    </source>
</evidence>
<dbReference type="PANTHER" id="PTHR43341:SF1">
    <property type="entry name" value="GENERAL AMINO-ACID PERMEASE GAP1"/>
    <property type="match status" value="1"/>
</dbReference>
<gene>
    <name evidence="4" type="ORF">V5O48_019701</name>
</gene>
<dbReference type="PANTHER" id="PTHR43341">
    <property type="entry name" value="AMINO ACID PERMEASE"/>
    <property type="match status" value="1"/>
</dbReference>
<reference evidence="4 5" key="1">
    <citation type="submission" date="2024-02" db="EMBL/GenBank/DDBJ databases">
        <title>A draft genome for the cacao thread blight pathogen Marasmius crinis-equi.</title>
        <authorList>
            <person name="Cohen S.P."/>
            <person name="Baruah I.K."/>
            <person name="Amoako-Attah I."/>
            <person name="Bukari Y."/>
            <person name="Meinhardt L.W."/>
            <person name="Bailey B.A."/>
        </authorList>
    </citation>
    <scope>NUCLEOTIDE SEQUENCE [LARGE SCALE GENOMIC DNA]</scope>
    <source>
        <strain evidence="4 5">GH-76</strain>
    </source>
</reference>
<sequence>MLVSYIRFYQALKVQDIPRDSLPYKAPFQPYHSYYSLVGMILMIGINIYSVFMDGHLDVGSIF</sequence>
<keyword evidence="1" id="KW-0813">Transport</keyword>
<dbReference type="InterPro" id="IPR050524">
    <property type="entry name" value="APC_YAT"/>
</dbReference>
<keyword evidence="3" id="KW-0472">Membrane</keyword>
<feature type="transmembrane region" description="Helical" evidence="3">
    <location>
        <begin position="33"/>
        <end position="52"/>
    </location>
</feature>
<keyword evidence="5" id="KW-1185">Reference proteome</keyword>
<proteinExistence type="predicted"/>
<evidence type="ECO:0000313" key="5">
    <source>
        <dbReference type="Proteomes" id="UP001465976"/>
    </source>
</evidence>
<evidence type="ECO:0000256" key="3">
    <source>
        <dbReference type="SAM" id="Phobius"/>
    </source>
</evidence>
<keyword evidence="2" id="KW-0029">Amino-acid transport</keyword>
<name>A0ABR3EHN0_9AGAR</name>
<organism evidence="4 5">
    <name type="scientific">Marasmius crinis-equi</name>
    <dbReference type="NCBI Taxonomy" id="585013"/>
    <lineage>
        <taxon>Eukaryota</taxon>
        <taxon>Fungi</taxon>
        <taxon>Dikarya</taxon>
        <taxon>Basidiomycota</taxon>
        <taxon>Agaricomycotina</taxon>
        <taxon>Agaricomycetes</taxon>
        <taxon>Agaricomycetidae</taxon>
        <taxon>Agaricales</taxon>
        <taxon>Marasmiineae</taxon>
        <taxon>Marasmiaceae</taxon>
        <taxon>Marasmius</taxon>
    </lineage>
</organism>
<dbReference type="EMBL" id="JBAHYK010005972">
    <property type="protein sequence ID" value="KAL0562386.1"/>
    <property type="molecule type" value="Genomic_DNA"/>
</dbReference>
<accession>A0ABR3EHN0</accession>
<evidence type="ECO:0000256" key="1">
    <source>
        <dbReference type="ARBA" id="ARBA00022448"/>
    </source>
</evidence>